<dbReference type="Pfam" id="PF13416">
    <property type="entry name" value="SBP_bac_8"/>
    <property type="match status" value="1"/>
</dbReference>
<sequence>MINQVKAAYEDPATGAVTATTNPDVKAIWDQLTTASTTESAHLAEWSTDWAAGMANGQFATMLCPGWMLGVIKGDAPNTTTWNVADVFPGGAGNWGGSYLTVPADGKNVAAATELAAWLTAPEQQLKALAAAGTFPSQVKALDDEASLNAAMAAGAAPTNATFFNSTTLGTIFKNRSQGIVAPFKGQNYFKVNDVMQNALTRVEDGSQDPATSWAQAMTEIKALG</sequence>
<comment type="caution">
    <text evidence="1">The sequence shown here is derived from an EMBL/GenBank/DDBJ whole genome shotgun (WGS) entry which is preliminary data.</text>
</comment>
<dbReference type="SUPFAM" id="SSF53850">
    <property type="entry name" value="Periplasmic binding protein-like II"/>
    <property type="match status" value="1"/>
</dbReference>
<keyword evidence="2" id="KW-1185">Reference proteome</keyword>
<name>A0A7Z0CIN1_9MICO</name>
<dbReference type="InterPro" id="IPR006059">
    <property type="entry name" value="SBP"/>
</dbReference>
<accession>A0A7Z0CIN1</accession>
<reference evidence="1 2" key="1">
    <citation type="submission" date="2020-07" db="EMBL/GenBank/DDBJ databases">
        <title>Sequencing the genomes of 1000 actinobacteria strains.</title>
        <authorList>
            <person name="Klenk H.-P."/>
        </authorList>
    </citation>
    <scope>NUCLEOTIDE SEQUENCE [LARGE SCALE GENOMIC DNA]</scope>
    <source>
        <strain evidence="1 2">DSM 19970</strain>
    </source>
</reference>
<evidence type="ECO:0000313" key="2">
    <source>
        <dbReference type="Proteomes" id="UP000547973"/>
    </source>
</evidence>
<dbReference type="Gene3D" id="3.40.190.10">
    <property type="entry name" value="Periplasmic binding protein-like II"/>
    <property type="match status" value="1"/>
</dbReference>
<proteinExistence type="predicted"/>
<evidence type="ECO:0000313" key="1">
    <source>
        <dbReference type="EMBL" id="NYI42119.1"/>
    </source>
</evidence>
<dbReference type="EMBL" id="JACBZO010000001">
    <property type="protein sequence ID" value="NYI42119.1"/>
    <property type="molecule type" value="Genomic_DNA"/>
</dbReference>
<organism evidence="1 2">
    <name type="scientific">Demequina lutea</name>
    <dbReference type="NCBI Taxonomy" id="431489"/>
    <lineage>
        <taxon>Bacteria</taxon>
        <taxon>Bacillati</taxon>
        <taxon>Actinomycetota</taxon>
        <taxon>Actinomycetes</taxon>
        <taxon>Micrococcales</taxon>
        <taxon>Demequinaceae</taxon>
        <taxon>Demequina</taxon>
    </lineage>
</organism>
<dbReference type="Proteomes" id="UP000547973">
    <property type="component" value="Unassembled WGS sequence"/>
</dbReference>
<dbReference type="AlphaFoldDB" id="A0A7Z0CIN1"/>
<protein>
    <submittedName>
        <fullName evidence="1">Cellobiose transport system substrate-binding protein</fullName>
    </submittedName>
</protein>
<gene>
    <name evidence="1" type="ORF">BKA03_002238</name>
</gene>